<dbReference type="Proteomes" id="UP000823868">
    <property type="component" value="Unassembled WGS sequence"/>
</dbReference>
<keyword evidence="1" id="KW-0560">Oxidoreductase</keyword>
<dbReference type="EMBL" id="DXDX01000176">
    <property type="protein sequence ID" value="HIY22167.1"/>
    <property type="molecule type" value="Genomic_DNA"/>
</dbReference>
<dbReference type="PRINTS" id="PR00069">
    <property type="entry name" value="ALDKETRDTASE"/>
</dbReference>
<dbReference type="InterPro" id="IPR036812">
    <property type="entry name" value="NAD(P)_OxRdtase_dom_sf"/>
</dbReference>
<dbReference type="InterPro" id="IPR020471">
    <property type="entry name" value="AKR"/>
</dbReference>
<evidence type="ECO:0000313" key="3">
    <source>
        <dbReference type="EMBL" id="HIY22167.1"/>
    </source>
</evidence>
<reference evidence="3" key="2">
    <citation type="submission" date="2021-04" db="EMBL/GenBank/DDBJ databases">
        <authorList>
            <person name="Gilroy R."/>
        </authorList>
    </citation>
    <scope>NUCLEOTIDE SEQUENCE</scope>
    <source>
        <strain evidence="3">ChiBcec16_6824</strain>
    </source>
</reference>
<gene>
    <name evidence="3" type="ORF">H9841_09760</name>
</gene>
<dbReference type="InterPro" id="IPR023210">
    <property type="entry name" value="NADP_OxRdtase_dom"/>
</dbReference>
<proteinExistence type="predicted"/>
<dbReference type="AlphaFoldDB" id="A0A9D1YAQ0"/>
<dbReference type="SUPFAM" id="SSF51430">
    <property type="entry name" value="NAD(P)-linked oxidoreductase"/>
    <property type="match status" value="1"/>
</dbReference>
<evidence type="ECO:0000256" key="1">
    <source>
        <dbReference type="ARBA" id="ARBA00023002"/>
    </source>
</evidence>
<dbReference type="InterPro" id="IPR050523">
    <property type="entry name" value="AKR_Detox_Biosynth"/>
</dbReference>
<evidence type="ECO:0000259" key="2">
    <source>
        <dbReference type="Pfam" id="PF00248"/>
    </source>
</evidence>
<accession>A0A9D1YAQ0</accession>
<protein>
    <submittedName>
        <fullName evidence="3">Aldo/keto reductase</fullName>
    </submittedName>
</protein>
<sequence>MEYRKIGHSDVVASVITLGAMPLGGGTWWRNSDDEVSIRTIHRAHELGITSIDTAPIYGLGHSEEIVGKAIAGARDKYVISTKATFDWDTGVGRFWHEVDGHKVYVDHSYESIIKDCENSLRRLGTDYIDIYYTHNPAKDPEKSPVEETVRALMDLKKAGKIRCIGSSNVQPHHIEEYRACGCEIDIIQRKYSMLTRGVEQDILPLCEKYGMSFHAYAPIERGLLTGTVTKDRVVPPGDAREDQPWWEAKRLPHAIDFVDGLKDICEEYHCTQTDLAIAFIRHWGDFINVIYGARRIEQIEAGAATVNVTLRDDTMAEIRRRVEELEAKYGG</sequence>
<name>A0A9D1YAQ0_9FIRM</name>
<dbReference type="Gene3D" id="3.20.20.100">
    <property type="entry name" value="NADP-dependent oxidoreductase domain"/>
    <property type="match status" value="1"/>
</dbReference>
<feature type="domain" description="NADP-dependent oxidoreductase" evidence="2">
    <location>
        <begin position="16"/>
        <end position="321"/>
    </location>
</feature>
<dbReference type="GO" id="GO:0005829">
    <property type="term" value="C:cytosol"/>
    <property type="evidence" value="ECO:0007669"/>
    <property type="project" value="TreeGrafter"/>
</dbReference>
<dbReference type="PANTHER" id="PTHR43364:SF4">
    <property type="entry name" value="NAD(P)-LINKED OXIDOREDUCTASE SUPERFAMILY PROTEIN"/>
    <property type="match status" value="1"/>
</dbReference>
<dbReference type="PANTHER" id="PTHR43364">
    <property type="entry name" value="NADH-SPECIFIC METHYLGLYOXAL REDUCTASE-RELATED"/>
    <property type="match status" value="1"/>
</dbReference>
<evidence type="ECO:0000313" key="4">
    <source>
        <dbReference type="Proteomes" id="UP000823868"/>
    </source>
</evidence>
<reference evidence="3" key="1">
    <citation type="journal article" date="2021" name="PeerJ">
        <title>Extensive microbial diversity within the chicken gut microbiome revealed by metagenomics and culture.</title>
        <authorList>
            <person name="Gilroy R."/>
            <person name="Ravi A."/>
            <person name="Getino M."/>
            <person name="Pursley I."/>
            <person name="Horton D.L."/>
            <person name="Alikhan N.F."/>
            <person name="Baker D."/>
            <person name="Gharbi K."/>
            <person name="Hall N."/>
            <person name="Watson M."/>
            <person name="Adriaenssens E.M."/>
            <person name="Foster-Nyarko E."/>
            <person name="Jarju S."/>
            <person name="Secka A."/>
            <person name="Antonio M."/>
            <person name="Oren A."/>
            <person name="Chaudhuri R.R."/>
            <person name="La Ragione R."/>
            <person name="Hildebrand F."/>
            <person name="Pallen M.J."/>
        </authorList>
    </citation>
    <scope>NUCLEOTIDE SEQUENCE</scope>
    <source>
        <strain evidence="3">ChiBcec16_6824</strain>
    </source>
</reference>
<dbReference type="GO" id="GO:0016491">
    <property type="term" value="F:oxidoreductase activity"/>
    <property type="evidence" value="ECO:0007669"/>
    <property type="project" value="UniProtKB-KW"/>
</dbReference>
<dbReference type="Pfam" id="PF00248">
    <property type="entry name" value="Aldo_ket_red"/>
    <property type="match status" value="1"/>
</dbReference>
<organism evidence="3 4">
    <name type="scientific">Candidatus Flavonifractor merdigallinarum</name>
    <dbReference type="NCBI Taxonomy" id="2838589"/>
    <lineage>
        <taxon>Bacteria</taxon>
        <taxon>Bacillati</taxon>
        <taxon>Bacillota</taxon>
        <taxon>Clostridia</taxon>
        <taxon>Eubacteriales</taxon>
        <taxon>Oscillospiraceae</taxon>
        <taxon>Flavonifractor</taxon>
    </lineage>
</organism>
<comment type="caution">
    <text evidence="3">The sequence shown here is derived from an EMBL/GenBank/DDBJ whole genome shotgun (WGS) entry which is preliminary data.</text>
</comment>